<dbReference type="RefSeq" id="WP_373971436.1">
    <property type="nucleotide sequence ID" value="NZ_JBHDLJ010000004.1"/>
</dbReference>
<dbReference type="Pfam" id="PF02586">
    <property type="entry name" value="SRAP"/>
    <property type="match status" value="1"/>
</dbReference>
<dbReference type="InterPro" id="IPR003738">
    <property type="entry name" value="SRAP"/>
</dbReference>
<name>A0ABV4UKX4_9MICC</name>
<dbReference type="SUPFAM" id="SSF143081">
    <property type="entry name" value="BB1717-like"/>
    <property type="match status" value="1"/>
</dbReference>
<dbReference type="Gene3D" id="3.90.1680.10">
    <property type="entry name" value="SOS response associated peptidase-like"/>
    <property type="match status" value="1"/>
</dbReference>
<dbReference type="EMBL" id="JBHDLJ010000004">
    <property type="protein sequence ID" value="MFB0834267.1"/>
    <property type="molecule type" value="Genomic_DNA"/>
</dbReference>
<reference evidence="1 2" key="1">
    <citation type="submission" date="2024-09" db="EMBL/GenBank/DDBJ databases">
        <authorList>
            <person name="Salinas-Garcia M.A."/>
            <person name="Prieme A."/>
        </authorList>
    </citation>
    <scope>NUCLEOTIDE SEQUENCE [LARGE SCALE GENOMIC DNA]</scope>
    <source>
        <strain evidence="1 2">DSM 21081</strain>
    </source>
</reference>
<keyword evidence="2" id="KW-1185">Reference proteome</keyword>
<dbReference type="InterPro" id="IPR036590">
    <property type="entry name" value="SRAP-like"/>
</dbReference>
<gene>
    <name evidence="1" type="ORF">ACETWP_06675</name>
</gene>
<accession>A0ABV4UKX4</accession>
<dbReference type="Proteomes" id="UP001575652">
    <property type="component" value="Unassembled WGS sequence"/>
</dbReference>
<proteinExistence type="predicted"/>
<protein>
    <submittedName>
        <fullName evidence="1">SOS response-associated peptidase family protein</fullName>
    </submittedName>
</protein>
<comment type="caution">
    <text evidence="1">The sequence shown here is derived from an EMBL/GenBank/DDBJ whole genome shotgun (WGS) entry which is preliminary data.</text>
</comment>
<evidence type="ECO:0000313" key="2">
    <source>
        <dbReference type="Proteomes" id="UP001575652"/>
    </source>
</evidence>
<evidence type="ECO:0000313" key="1">
    <source>
        <dbReference type="EMBL" id="MFB0834267.1"/>
    </source>
</evidence>
<organism evidence="1 2">
    <name type="scientific">Arthrobacter halodurans</name>
    <dbReference type="NCBI Taxonomy" id="516699"/>
    <lineage>
        <taxon>Bacteria</taxon>
        <taxon>Bacillati</taxon>
        <taxon>Actinomycetota</taxon>
        <taxon>Actinomycetes</taxon>
        <taxon>Micrococcales</taxon>
        <taxon>Micrococcaceae</taxon>
        <taxon>Arthrobacter</taxon>
    </lineage>
</organism>
<sequence length="150" mass="15966">MCGRFVVSKADGDLVAALGIDVVVGEELRPNWNVAPTQQVRIVTGRGPDGAVAGRRLETARWGLVPVWAKSKGVGARAINCSGRLADGQYRGASVRLARGRLHRWTDYVLGLRASTLRCVQTPIEAFATRGSTCPAALLARPPGRNGHSP</sequence>